<dbReference type="GO" id="GO:0019171">
    <property type="term" value="F:(3R)-hydroxyacyl-[acyl-carrier-protein] dehydratase activity"/>
    <property type="evidence" value="ECO:0007669"/>
    <property type="project" value="TreeGrafter"/>
</dbReference>
<organism evidence="2 3">
    <name type="scientific">Shimia thalassica</name>
    <dbReference type="NCBI Taxonomy" id="1715693"/>
    <lineage>
        <taxon>Bacteria</taxon>
        <taxon>Pseudomonadati</taxon>
        <taxon>Pseudomonadota</taxon>
        <taxon>Alphaproteobacteria</taxon>
        <taxon>Rhodobacterales</taxon>
        <taxon>Roseobacteraceae</taxon>
    </lineage>
</organism>
<dbReference type="SUPFAM" id="SSF54637">
    <property type="entry name" value="Thioesterase/thiol ester dehydrase-isomerase"/>
    <property type="match status" value="2"/>
</dbReference>
<dbReference type="GeneID" id="83882777"/>
<evidence type="ECO:0000259" key="1">
    <source>
        <dbReference type="Pfam" id="PF13452"/>
    </source>
</evidence>
<name>A0A0P1IHK6_9RHOB</name>
<protein>
    <recommendedName>
        <fullName evidence="1">FAS1-like dehydratase domain-containing protein</fullName>
    </recommendedName>
</protein>
<dbReference type="Proteomes" id="UP000051870">
    <property type="component" value="Unassembled WGS sequence"/>
</dbReference>
<feature type="domain" description="FAS1-like dehydratase" evidence="1">
    <location>
        <begin position="71"/>
        <end position="132"/>
    </location>
</feature>
<dbReference type="Pfam" id="PF13452">
    <property type="entry name" value="FAS1_DH_region"/>
    <property type="match status" value="1"/>
</dbReference>
<reference evidence="3" key="1">
    <citation type="submission" date="2015-09" db="EMBL/GenBank/DDBJ databases">
        <authorList>
            <person name="Rodrigo-Torres Lidia"/>
            <person name="Arahal R.David."/>
        </authorList>
    </citation>
    <scope>NUCLEOTIDE SEQUENCE [LARGE SCALE GENOMIC DNA]</scope>
    <source>
        <strain evidence="3">CECT 7735</strain>
    </source>
</reference>
<sequence length="267" mass="29643">MQDALPQTHSQSDVIDPTRASACLTMLDLPADVDIGDPLPPFFHHLYFWDAQPPAKLGRDGHPKVGGLIPDMGLPRRMWAGGQLEFHHPLRAGLPATKTTTVESAQYKEGRSGPLGFVKLRHEFEQAGRTCVTEFQDLVYREDPAPDARKPVPPAARTDEAFSQHRSFNSTLLFRYSALTFNGHRIHYDLDYARTVEGYDGLVVHGPLLAQLLMLQAAEQLGGLSRFSFRATAPLMHFETAELCWGGDGTLWVRGPEGQQNMIAQAE</sequence>
<dbReference type="PANTHER" id="PTHR28152">
    <property type="entry name" value="HYDROXYACYL-THIOESTER DEHYDRATASE TYPE 2, MITOCHONDRIAL"/>
    <property type="match status" value="1"/>
</dbReference>
<dbReference type="EMBL" id="CYTW01000006">
    <property type="protein sequence ID" value="CUK13429.1"/>
    <property type="molecule type" value="Genomic_DNA"/>
</dbReference>
<dbReference type="STRING" id="1715693.PH7735_03805"/>
<dbReference type="Gene3D" id="3.10.129.10">
    <property type="entry name" value="Hotdog Thioesterase"/>
    <property type="match status" value="1"/>
</dbReference>
<dbReference type="InterPro" id="IPR029069">
    <property type="entry name" value="HotDog_dom_sf"/>
</dbReference>
<evidence type="ECO:0000313" key="3">
    <source>
        <dbReference type="Proteomes" id="UP000051870"/>
    </source>
</evidence>
<dbReference type="InterPro" id="IPR052741">
    <property type="entry name" value="Mitochondrial_HTD2"/>
</dbReference>
<dbReference type="RefSeq" id="WP_058313017.1">
    <property type="nucleotide sequence ID" value="NZ_CYTW01000006.1"/>
</dbReference>
<proteinExistence type="predicted"/>
<dbReference type="PANTHER" id="PTHR28152:SF1">
    <property type="entry name" value="HYDROXYACYL-THIOESTER DEHYDRATASE TYPE 2, MITOCHONDRIAL"/>
    <property type="match status" value="1"/>
</dbReference>
<gene>
    <name evidence="2" type="ORF">PH7735_03805</name>
</gene>
<keyword evidence="3" id="KW-1185">Reference proteome</keyword>
<dbReference type="AlphaFoldDB" id="A0A0P1IHK6"/>
<accession>A0A0P1IHK6</accession>
<evidence type="ECO:0000313" key="2">
    <source>
        <dbReference type="EMBL" id="CUK13429.1"/>
    </source>
</evidence>
<dbReference type="InterPro" id="IPR039569">
    <property type="entry name" value="FAS1-like_DH_region"/>
</dbReference>